<accession>A0A383ATV3</accession>
<gene>
    <name evidence="1" type="ORF">METZ01_LOCUS463479</name>
</gene>
<evidence type="ECO:0000313" key="1">
    <source>
        <dbReference type="EMBL" id="SVE10625.1"/>
    </source>
</evidence>
<protein>
    <submittedName>
        <fullName evidence="1">Uncharacterized protein</fullName>
    </submittedName>
</protein>
<reference evidence="1" key="1">
    <citation type="submission" date="2018-05" db="EMBL/GenBank/DDBJ databases">
        <authorList>
            <person name="Lanie J.A."/>
            <person name="Ng W.-L."/>
            <person name="Kazmierczak K.M."/>
            <person name="Andrzejewski T.M."/>
            <person name="Davidsen T.M."/>
            <person name="Wayne K.J."/>
            <person name="Tettelin H."/>
            <person name="Glass J.I."/>
            <person name="Rusch D."/>
            <person name="Podicherti R."/>
            <person name="Tsui H.-C.T."/>
            <person name="Winkler M.E."/>
        </authorList>
    </citation>
    <scope>NUCLEOTIDE SEQUENCE</scope>
</reference>
<dbReference type="EMBL" id="UINC01194509">
    <property type="protein sequence ID" value="SVE10625.1"/>
    <property type="molecule type" value="Genomic_DNA"/>
</dbReference>
<sequence>MDKIIEKLNKALSNDPIVRISNLNIKMKVSIYHRDYKDHEDMLISISELDERFFTMNHEKALLKAIHAYINDGGES</sequence>
<name>A0A383ATV3_9ZZZZ</name>
<dbReference type="AlphaFoldDB" id="A0A383ATV3"/>
<proteinExistence type="predicted"/>
<organism evidence="1">
    <name type="scientific">marine metagenome</name>
    <dbReference type="NCBI Taxonomy" id="408172"/>
    <lineage>
        <taxon>unclassified sequences</taxon>
        <taxon>metagenomes</taxon>
        <taxon>ecological metagenomes</taxon>
    </lineage>
</organism>